<accession>A0A7C8IMH8</accession>
<dbReference type="SUPFAM" id="SSF53927">
    <property type="entry name" value="Cytidine deaminase-like"/>
    <property type="match status" value="1"/>
</dbReference>
<evidence type="ECO:0000313" key="11">
    <source>
        <dbReference type="EMBL" id="KAF2877970.1"/>
    </source>
</evidence>
<reference evidence="11 12" key="1">
    <citation type="submission" date="2020-01" db="EMBL/GenBank/DDBJ databases">
        <authorList>
            <consortium name="DOE Joint Genome Institute"/>
            <person name="Haridas S."/>
            <person name="Albert R."/>
            <person name="Binder M."/>
            <person name="Bloem J."/>
            <person name="Labutti K."/>
            <person name="Salamov A."/>
            <person name="Andreopoulos B."/>
            <person name="Baker S.E."/>
            <person name="Barry K."/>
            <person name="Bills G."/>
            <person name="Bluhm B.H."/>
            <person name="Cannon C."/>
            <person name="Castanera R."/>
            <person name="Culley D.E."/>
            <person name="Daum C."/>
            <person name="Ezra D."/>
            <person name="Gonzalez J.B."/>
            <person name="Henrissat B."/>
            <person name="Kuo A."/>
            <person name="Liang C."/>
            <person name="Lipzen A."/>
            <person name="Lutzoni F."/>
            <person name="Magnuson J."/>
            <person name="Mondo S."/>
            <person name="Nolan M."/>
            <person name="Ohm R."/>
            <person name="Pangilinan J."/>
            <person name="Park H.-J.H."/>
            <person name="Ramirez L."/>
            <person name="Alfaro M."/>
            <person name="Sun H."/>
            <person name="Tritt A."/>
            <person name="Yoshinaga Y."/>
            <person name="Zwiers L.-H.L."/>
            <person name="Turgeon B.G."/>
            <person name="Goodwin S.B."/>
            <person name="Spatafora J.W."/>
            <person name="Crous P.W."/>
            <person name="Grigoriev I.V."/>
        </authorList>
    </citation>
    <scope>NUCLEOTIDE SEQUENCE [LARGE SCALE GENOMIC DNA]</scope>
    <source>
        <strain evidence="11 12">CBS 611.86</strain>
    </source>
</reference>
<dbReference type="InterPro" id="IPR002125">
    <property type="entry name" value="CMP_dCMP_dom"/>
</dbReference>
<dbReference type="PANTHER" id="PTHR11086:SF18">
    <property type="entry name" value="DEOXYCYTIDYLATE DEAMINASE"/>
    <property type="match status" value="1"/>
</dbReference>
<dbReference type="InterPro" id="IPR016192">
    <property type="entry name" value="APOBEC/CMP_deaminase_Zn-bd"/>
</dbReference>
<feature type="domain" description="CMP/dCMP-type deaminase" evidence="10">
    <location>
        <begin position="185"/>
        <end position="323"/>
    </location>
</feature>
<protein>
    <recommendedName>
        <fullName evidence="9">Deoxycytidylate deaminase</fullName>
        <ecNumber evidence="7">3.5.4.12</ecNumber>
    </recommendedName>
    <alternativeName>
        <fullName evidence="8">dCMP deaminase</fullName>
    </alternativeName>
</protein>
<dbReference type="PROSITE" id="PS51747">
    <property type="entry name" value="CYT_DCMP_DEAMINASES_2"/>
    <property type="match status" value="1"/>
</dbReference>
<evidence type="ECO:0000256" key="1">
    <source>
        <dbReference type="ARBA" id="ARBA00001947"/>
    </source>
</evidence>
<dbReference type="PROSITE" id="PS00903">
    <property type="entry name" value="CYT_DCMP_DEAMINASES_1"/>
    <property type="match status" value="1"/>
</dbReference>
<evidence type="ECO:0000256" key="3">
    <source>
        <dbReference type="ARBA" id="ARBA00022723"/>
    </source>
</evidence>
<proteinExistence type="inferred from homology"/>
<evidence type="ECO:0000259" key="10">
    <source>
        <dbReference type="PROSITE" id="PS51747"/>
    </source>
</evidence>
<gene>
    <name evidence="11" type="ORF">BDV95DRAFT_7632</name>
</gene>
<dbReference type="FunFam" id="3.40.50.300:FF:002333">
    <property type="entry name" value="Deoxycytidylate deaminase, putative"/>
    <property type="match status" value="1"/>
</dbReference>
<evidence type="ECO:0000256" key="7">
    <source>
        <dbReference type="ARBA" id="ARBA00038938"/>
    </source>
</evidence>
<keyword evidence="4" id="KW-0545">Nucleotide biosynthesis</keyword>
<dbReference type="Proteomes" id="UP000481861">
    <property type="component" value="Unassembled WGS sequence"/>
</dbReference>
<dbReference type="InterPro" id="IPR015517">
    <property type="entry name" value="dCMP_deaminase-rel"/>
</dbReference>
<evidence type="ECO:0000256" key="5">
    <source>
        <dbReference type="ARBA" id="ARBA00022801"/>
    </source>
</evidence>
<evidence type="ECO:0000313" key="12">
    <source>
        <dbReference type="Proteomes" id="UP000481861"/>
    </source>
</evidence>
<evidence type="ECO:0000256" key="2">
    <source>
        <dbReference type="ARBA" id="ARBA00006576"/>
    </source>
</evidence>
<comment type="similarity">
    <text evidence="2">Belongs to the cytidine and deoxycytidylate deaminase family.</text>
</comment>
<keyword evidence="12" id="KW-1185">Reference proteome</keyword>
<dbReference type="InterPro" id="IPR035105">
    <property type="entry name" value="Deoxycytidylate_deaminase_dom"/>
</dbReference>
<name>A0A7C8IMH8_9PLEO</name>
<dbReference type="GO" id="GO:0004132">
    <property type="term" value="F:dCMP deaminase activity"/>
    <property type="evidence" value="ECO:0007669"/>
    <property type="project" value="UniProtKB-EC"/>
</dbReference>
<comment type="cofactor">
    <cofactor evidence="1">
        <name>Zn(2+)</name>
        <dbReference type="ChEBI" id="CHEBI:29105"/>
    </cofactor>
</comment>
<evidence type="ECO:0000256" key="4">
    <source>
        <dbReference type="ARBA" id="ARBA00022727"/>
    </source>
</evidence>
<keyword evidence="5" id="KW-0378">Hydrolase</keyword>
<evidence type="ECO:0000256" key="9">
    <source>
        <dbReference type="ARBA" id="ARBA00071582"/>
    </source>
</evidence>
<dbReference type="InterPro" id="IPR027417">
    <property type="entry name" value="P-loop_NTPase"/>
</dbReference>
<evidence type="ECO:0000256" key="6">
    <source>
        <dbReference type="ARBA" id="ARBA00022833"/>
    </source>
</evidence>
<keyword evidence="6" id="KW-0862">Zinc</keyword>
<dbReference type="AlphaFoldDB" id="A0A7C8IMH8"/>
<dbReference type="EMBL" id="JAADJZ010000001">
    <property type="protein sequence ID" value="KAF2877970.1"/>
    <property type="molecule type" value="Genomic_DNA"/>
</dbReference>
<dbReference type="PANTHER" id="PTHR11086">
    <property type="entry name" value="DEOXYCYTIDYLATE DEAMINASE-RELATED"/>
    <property type="match status" value="1"/>
</dbReference>
<dbReference type="Gene3D" id="3.40.140.10">
    <property type="entry name" value="Cytidine Deaminase, domain 2"/>
    <property type="match status" value="1"/>
</dbReference>
<dbReference type="FunFam" id="3.40.140.10:FF:000035">
    <property type="entry name" value="dCMP deaminase"/>
    <property type="match status" value="1"/>
</dbReference>
<sequence length="371" mass="40905">MLMGLCGGICAGKSSIASYLTQEHQFKRIHLARTSATPAVEKSASVPFPQQPPAGRDHTFADVDALLEFVTLRWRERWVTTDIWDDHVVDALLRRPFFLLVSVDAPVSVRWRRFSDRCAASQLTPPSLEDFVLRNDAYLFAPGTGLAALFQRAQLKLLNSTTSLDSLYAALKSIDLASEARLRPTWDQYFMRLADLAAHRSNCMKRRVGCVVVREKRVISTGYNGTPRGMTNCNEGGCPRCNNLSSGGVGLSTCLCLHAEENALLEAGRDRIGERSILYCNTCPCLTCSVKITQVGISEVVYNQSYMVDTKTAAIFAESGVRLRQFSPPGEGLIDLALGASPGPISDSEDMNKVEDVREIFDNSNFIRPLS</sequence>
<dbReference type="OrthoDB" id="6710946at2759"/>
<dbReference type="Gene3D" id="3.40.50.300">
    <property type="entry name" value="P-loop containing nucleotide triphosphate hydrolases"/>
    <property type="match status" value="1"/>
</dbReference>
<dbReference type="GO" id="GO:0005737">
    <property type="term" value="C:cytoplasm"/>
    <property type="evidence" value="ECO:0007669"/>
    <property type="project" value="TreeGrafter"/>
</dbReference>
<dbReference type="GO" id="GO:0009165">
    <property type="term" value="P:nucleotide biosynthetic process"/>
    <property type="evidence" value="ECO:0007669"/>
    <property type="project" value="UniProtKB-KW"/>
</dbReference>
<dbReference type="EC" id="3.5.4.12" evidence="7"/>
<dbReference type="InterPro" id="IPR016193">
    <property type="entry name" value="Cytidine_deaminase-like"/>
</dbReference>
<dbReference type="Pfam" id="PF00383">
    <property type="entry name" value="dCMP_cyt_deam_1"/>
    <property type="match status" value="1"/>
</dbReference>
<comment type="caution">
    <text evidence="11">The sequence shown here is derived from an EMBL/GenBank/DDBJ whole genome shotgun (WGS) entry which is preliminary data.</text>
</comment>
<dbReference type="GO" id="GO:0008270">
    <property type="term" value="F:zinc ion binding"/>
    <property type="evidence" value="ECO:0007669"/>
    <property type="project" value="InterPro"/>
</dbReference>
<dbReference type="CDD" id="cd01286">
    <property type="entry name" value="deoxycytidylate_deaminase"/>
    <property type="match status" value="1"/>
</dbReference>
<evidence type="ECO:0000256" key="8">
    <source>
        <dbReference type="ARBA" id="ARBA00041763"/>
    </source>
</evidence>
<organism evidence="11 12">
    <name type="scientific">Massariosphaeria phaeospora</name>
    <dbReference type="NCBI Taxonomy" id="100035"/>
    <lineage>
        <taxon>Eukaryota</taxon>
        <taxon>Fungi</taxon>
        <taxon>Dikarya</taxon>
        <taxon>Ascomycota</taxon>
        <taxon>Pezizomycotina</taxon>
        <taxon>Dothideomycetes</taxon>
        <taxon>Pleosporomycetidae</taxon>
        <taxon>Pleosporales</taxon>
        <taxon>Pleosporales incertae sedis</taxon>
        <taxon>Massariosphaeria</taxon>
    </lineage>
</organism>
<keyword evidence="3" id="KW-0479">Metal-binding</keyword>
<dbReference type="SUPFAM" id="SSF52540">
    <property type="entry name" value="P-loop containing nucleoside triphosphate hydrolases"/>
    <property type="match status" value="1"/>
</dbReference>